<keyword evidence="2" id="KW-1185">Reference proteome</keyword>
<evidence type="ECO:0000313" key="2">
    <source>
        <dbReference type="Proteomes" id="UP000269396"/>
    </source>
</evidence>
<protein>
    <submittedName>
        <fullName evidence="1">Uncharacterized protein</fullName>
    </submittedName>
</protein>
<organism evidence="1 2">
    <name type="scientific">Schistosoma mattheei</name>
    <dbReference type="NCBI Taxonomy" id="31246"/>
    <lineage>
        <taxon>Eukaryota</taxon>
        <taxon>Metazoa</taxon>
        <taxon>Spiralia</taxon>
        <taxon>Lophotrochozoa</taxon>
        <taxon>Platyhelminthes</taxon>
        <taxon>Trematoda</taxon>
        <taxon>Digenea</taxon>
        <taxon>Strigeidida</taxon>
        <taxon>Schistosomatoidea</taxon>
        <taxon>Schistosomatidae</taxon>
        <taxon>Schistosoma</taxon>
    </lineage>
</organism>
<sequence>MDGEWLFQIYRLHSILTSHVNIHDNLGGKVFLLLAVQLFPQYLTTDDHLTVNVGEEVQGPYAEKDNRDNLPLLEHCLRQS</sequence>
<dbReference type="Proteomes" id="UP000269396">
    <property type="component" value="Unassembled WGS sequence"/>
</dbReference>
<reference evidence="1 2" key="1">
    <citation type="submission" date="2018-11" db="EMBL/GenBank/DDBJ databases">
        <authorList>
            <consortium name="Pathogen Informatics"/>
        </authorList>
    </citation>
    <scope>NUCLEOTIDE SEQUENCE [LARGE SCALE GENOMIC DNA]</scope>
    <source>
        <strain>Denwood</strain>
        <strain evidence="2">Zambia</strain>
    </source>
</reference>
<dbReference type="AlphaFoldDB" id="A0A3P8EFH4"/>
<name>A0A3P8EFH4_9TREM</name>
<evidence type="ECO:0000313" key="1">
    <source>
        <dbReference type="EMBL" id="VDP55321.1"/>
    </source>
</evidence>
<gene>
    <name evidence="1" type="ORF">SMTD_LOCUS10625</name>
</gene>
<accession>A0A3P8EFH4</accession>
<proteinExistence type="predicted"/>
<dbReference type="EMBL" id="UZAL01030743">
    <property type="protein sequence ID" value="VDP55321.1"/>
    <property type="molecule type" value="Genomic_DNA"/>
</dbReference>